<protein>
    <submittedName>
        <fullName evidence="1">Uncharacterized protein</fullName>
    </submittedName>
</protein>
<proteinExistence type="predicted"/>
<dbReference type="Proteomes" id="UP001185792">
    <property type="component" value="Unassembled WGS sequence"/>
</dbReference>
<sequence>MRYANRVLINMATGNVLEGLLVRNRGGTLAVVHASLITSHGEESIALDGRVVIPAGRVDYISKRILTGASLSIHDHQLAKIQYSKPC</sequence>
<keyword evidence="2" id="KW-1185">Reference proteome</keyword>
<dbReference type="RefSeq" id="WP_317713917.1">
    <property type="nucleotide sequence ID" value="NZ_JAWLUM010000003.1"/>
</dbReference>
<evidence type="ECO:0000313" key="2">
    <source>
        <dbReference type="Proteomes" id="UP001185792"/>
    </source>
</evidence>
<accession>A0ABU4EW56</accession>
<gene>
    <name evidence="1" type="ORF">R4198_17435</name>
</gene>
<organism evidence="1 2">
    <name type="scientific">Williamsia marianensis</name>
    <dbReference type="NCBI Taxonomy" id="85044"/>
    <lineage>
        <taxon>Bacteria</taxon>
        <taxon>Bacillati</taxon>
        <taxon>Actinomycetota</taxon>
        <taxon>Actinomycetes</taxon>
        <taxon>Mycobacteriales</taxon>
        <taxon>Nocardiaceae</taxon>
        <taxon>Williamsia</taxon>
    </lineage>
</organism>
<evidence type="ECO:0000313" key="1">
    <source>
        <dbReference type="EMBL" id="MDV7135485.1"/>
    </source>
</evidence>
<reference evidence="1 2" key="1">
    <citation type="submission" date="2023-10" db="EMBL/GenBank/DDBJ databases">
        <title>Development of a sustainable strategy for remediation of hydrocarbon-contaminated territories based on the waste exchange concept.</title>
        <authorList>
            <person name="Krivoruchko A."/>
        </authorList>
    </citation>
    <scope>NUCLEOTIDE SEQUENCE [LARGE SCALE GENOMIC DNA]</scope>
    <source>
        <strain evidence="1 2">IEGM 1236</strain>
    </source>
</reference>
<comment type="caution">
    <text evidence="1">The sequence shown here is derived from an EMBL/GenBank/DDBJ whole genome shotgun (WGS) entry which is preliminary data.</text>
</comment>
<name>A0ABU4EW56_WILMA</name>
<dbReference type="EMBL" id="JAWLUM010000003">
    <property type="protein sequence ID" value="MDV7135485.1"/>
    <property type="molecule type" value="Genomic_DNA"/>
</dbReference>